<evidence type="ECO:0008006" key="4">
    <source>
        <dbReference type="Google" id="ProtNLM"/>
    </source>
</evidence>
<proteinExistence type="predicted"/>
<dbReference type="Proteomes" id="UP001174934">
    <property type="component" value="Unassembled WGS sequence"/>
</dbReference>
<protein>
    <recommendedName>
        <fullName evidence="4">Transcription factor Iwr1 domain-containing protein</fullName>
    </recommendedName>
</protein>
<reference evidence="2" key="1">
    <citation type="submission" date="2023-06" db="EMBL/GenBank/DDBJ databases">
        <title>Genome-scale phylogeny and comparative genomics of the fungal order Sordariales.</title>
        <authorList>
            <consortium name="Lawrence Berkeley National Laboratory"/>
            <person name="Hensen N."/>
            <person name="Bonometti L."/>
            <person name="Westerberg I."/>
            <person name="Brannstrom I.O."/>
            <person name="Guillou S."/>
            <person name="Cros-Aarteil S."/>
            <person name="Calhoun S."/>
            <person name="Haridas S."/>
            <person name="Kuo A."/>
            <person name="Mondo S."/>
            <person name="Pangilinan J."/>
            <person name="Riley R."/>
            <person name="LaButti K."/>
            <person name="Andreopoulos B."/>
            <person name="Lipzen A."/>
            <person name="Chen C."/>
            <person name="Yanf M."/>
            <person name="Daum C."/>
            <person name="Ng V."/>
            <person name="Clum A."/>
            <person name="Steindorff A."/>
            <person name="Ohm R."/>
            <person name="Martin F."/>
            <person name="Silar P."/>
            <person name="Natvig D."/>
            <person name="Lalanne C."/>
            <person name="Gautier V."/>
            <person name="Ament-velasquez S.L."/>
            <person name="Kruys A."/>
            <person name="Hutchinson M.I."/>
            <person name="Powell A.J."/>
            <person name="Barry K."/>
            <person name="Miller A.N."/>
            <person name="Grigoriev I.V."/>
            <person name="Debuchy R."/>
            <person name="Gladieux P."/>
            <person name="Thoren M.H."/>
            <person name="Johannesson H."/>
        </authorList>
    </citation>
    <scope>NUCLEOTIDE SEQUENCE</scope>
    <source>
        <strain evidence="2">SMH3391-2</strain>
    </source>
</reference>
<dbReference type="AlphaFoldDB" id="A0AA39X8S7"/>
<feature type="region of interest" description="Disordered" evidence="1">
    <location>
        <begin position="192"/>
        <end position="214"/>
    </location>
</feature>
<gene>
    <name evidence="2" type="ORF">B0T17DRAFT_180915</name>
</gene>
<feature type="region of interest" description="Disordered" evidence="1">
    <location>
        <begin position="262"/>
        <end position="301"/>
    </location>
</feature>
<evidence type="ECO:0000313" key="2">
    <source>
        <dbReference type="EMBL" id="KAK0629216.1"/>
    </source>
</evidence>
<feature type="region of interest" description="Disordered" evidence="1">
    <location>
        <begin position="33"/>
        <end position="56"/>
    </location>
</feature>
<feature type="non-terminal residue" evidence="2">
    <location>
        <position position="1"/>
    </location>
</feature>
<accession>A0AA39X8S7</accession>
<feature type="compositionally biased region" description="Acidic residues" evidence="1">
    <location>
        <begin position="263"/>
        <end position="301"/>
    </location>
</feature>
<evidence type="ECO:0000313" key="3">
    <source>
        <dbReference type="Proteomes" id="UP001174934"/>
    </source>
</evidence>
<name>A0AA39X8S7_9PEZI</name>
<evidence type="ECO:0000256" key="1">
    <source>
        <dbReference type="SAM" id="MobiDB-lite"/>
    </source>
</evidence>
<comment type="caution">
    <text evidence="2">The sequence shown here is derived from an EMBL/GenBank/DDBJ whole genome shotgun (WGS) entry which is preliminary data.</text>
</comment>
<dbReference type="EMBL" id="JAULSR010000002">
    <property type="protein sequence ID" value="KAK0629216.1"/>
    <property type="molecule type" value="Genomic_DNA"/>
</dbReference>
<organism evidence="2 3">
    <name type="scientific">Bombardia bombarda</name>
    <dbReference type="NCBI Taxonomy" id="252184"/>
    <lineage>
        <taxon>Eukaryota</taxon>
        <taxon>Fungi</taxon>
        <taxon>Dikarya</taxon>
        <taxon>Ascomycota</taxon>
        <taxon>Pezizomycotina</taxon>
        <taxon>Sordariomycetes</taxon>
        <taxon>Sordariomycetidae</taxon>
        <taxon>Sordariales</taxon>
        <taxon>Lasiosphaeriaceae</taxon>
        <taxon>Bombardia</taxon>
    </lineage>
</organism>
<feature type="compositionally biased region" description="Acidic residues" evidence="1">
    <location>
        <begin position="192"/>
        <end position="207"/>
    </location>
</feature>
<sequence length="420" mass="46988">SLSLSSTAAHVFASQARFIFGLILFIISPKIKPPSRRSPKANAMDHTTHTNASDKPGLSCRVATEVGQSVEMTILEAPELFLGAIVSAAPASVAAPAQKNIGLTISTNSTDNNSHDILKLSDITTICDIHSSASSAHTHPVTSGHTTDHPVTATAAAAATNILDRAAAHFHCMAELDNLWDCEIEDEYKYDDEYDDDHDDDHDDDNDGVYASQDTDSGICMSYYPDLPKRFTHDTITTAIDILDQAAAHFPFMAELDNLWGYGEEEDDDDDDDDNDYDEEEEEDNDFSDDEYYEDDSDDADSIFSTADSAIWFSSTEYGSDEEEEEQEFGDDDETLLNSPVGNLSQLQYPDPVEVVGGQRHYYDWNLNDSEMQRAVRAWYDVPSDDDIFYEDDEYSEWEDDENEDEDEDVCYELEMELVM</sequence>
<keyword evidence="3" id="KW-1185">Reference proteome</keyword>